<dbReference type="FunFam" id="2.70.150.10:FF:000020">
    <property type="entry name" value="Copper-exporting P-type ATPase A"/>
    <property type="match status" value="1"/>
</dbReference>
<feature type="transmembrane region" description="Helical" evidence="16">
    <location>
        <begin position="257"/>
        <end position="283"/>
    </location>
</feature>
<dbReference type="SUPFAM" id="SSF81653">
    <property type="entry name" value="Calcium ATPase, transduction domain A"/>
    <property type="match status" value="1"/>
</dbReference>
<evidence type="ECO:0000256" key="2">
    <source>
        <dbReference type="ARBA" id="ARBA00006024"/>
    </source>
</evidence>
<dbReference type="NCBIfam" id="TIGR01511">
    <property type="entry name" value="ATPase-IB1_Cu"/>
    <property type="match status" value="1"/>
</dbReference>
<comment type="catalytic activity">
    <reaction evidence="15">
        <text>Cd(2+)(in) + ATP + H2O = Cd(2+)(out) + ADP + phosphate + H(+)</text>
        <dbReference type="Rhea" id="RHEA:12132"/>
        <dbReference type="ChEBI" id="CHEBI:15377"/>
        <dbReference type="ChEBI" id="CHEBI:15378"/>
        <dbReference type="ChEBI" id="CHEBI:30616"/>
        <dbReference type="ChEBI" id="CHEBI:43474"/>
        <dbReference type="ChEBI" id="CHEBI:48775"/>
        <dbReference type="ChEBI" id="CHEBI:456216"/>
        <dbReference type="EC" id="7.2.2.21"/>
    </reaction>
</comment>
<protein>
    <recommendedName>
        <fullName evidence="14">Cd(2+)-exporting ATPase</fullName>
        <ecNumber evidence="14">7.2.2.21</ecNumber>
    </recommendedName>
</protein>
<dbReference type="InterPro" id="IPR018303">
    <property type="entry name" value="ATPase_P-typ_P_site"/>
</dbReference>
<dbReference type="EMBL" id="CM001441">
    <property type="protein sequence ID" value="EHQ91000.1"/>
    <property type="molecule type" value="Genomic_DNA"/>
</dbReference>
<dbReference type="Pfam" id="PF00122">
    <property type="entry name" value="E1-E2_ATPase"/>
    <property type="match status" value="1"/>
</dbReference>
<dbReference type="GO" id="GO:0008551">
    <property type="term" value="F:P-type cadmium transporter activity"/>
    <property type="evidence" value="ECO:0007669"/>
    <property type="project" value="UniProtKB-EC"/>
</dbReference>
<evidence type="ECO:0000256" key="16">
    <source>
        <dbReference type="RuleBase" id="RU362081"/>
    </source>
</evidence>
<keyword evidence="12" id="KW-0186">Copper</keyword>
<keyword evidence="13 16" id="KW-0472">Membrane</keyword>
<dbReference type="InterPro" id="IPR008250">
    <property type="entry name" value="ATPase_P-typ_transduc_dom_A_sf"/>
</dbReference>
<keyword evidence="8" id="KW-0187">Copper transport</keyword>
<comment type="subcellular location">
    <subcellularLocation>
        <location evidence="1">Cell membrane</location>
        <topology evidence="1">Multi-pass membrane protein</topology>
    </subcellularLocation>
</comment>
<keyword evidence="19" id="KW-1185">Reference proteome</keyword>
<dbReference type="CDD" id="cd02079">
    <property type="entry name" value="P-type_ATPase_HM"/>
    <property type="match status" value="1"/>
</dbReference>
<dbReference type="eggNOG" id="COG2217">
    <property type="taxonomic scope" value="Bacteria"/>
</dbReference>
<dbReference type="InterPro" id="IPR036412">
    <property type="entry name" value="HAD-like_sf"/>
</dbReference>
<dbReference type="SUPFAM" id="SSF56784">
    <property type="entry name" value="HAD-like"/>
    <property type="match status" value="1"/>
</dbReference>
<dbReference type="PANTHER" id="PTHR48085">
    <property type="entry name" value="CADMIUM/ZINC-TRANSPORTING ATPASE HMA2-RELATED"/>
    <property type="match status" value="1"/>
</dbReference>
<dbReference type="NCBIfam" id="TIGR01512">
    <property type="entry name" value="ATPase-IB2_Cd"/>
    <property type="match status" value="1"/>
</dbReference>
<dbReference type="HOGENOM" id="CLU_001771_6_4_9"/>
<dbReference type="InterPro" id="IPR027256">
    <property type="entry name" value="P-typ_ATPase_IB"/>
</dbReference>
<evidence type="ECO:0000256" key="11">
    <source>
        <dbReference type="ARBA" id="ARBA00022989"/>
    </source>
</evidence>
<keyword evidence="8" id="KW-0406">Ion transport</keyword>
<organism evidence="18 19">
    <name type="scientific">Desulfosporosinus youngiae DSM 17734</name>
    <dbReference type="NCBI Taxonomy" id="768710"/>
    <lineage>
        <taxon>Bacteria</taxon>
        <taxon>Bacillati</taxon>
        <taxon>Bacillota</taxon>
        <taxon>Clostridia</taxon>
        <taxon>Eubacteriales</taxon>
        <taxon>Desulfitobacteriaceae</taxon>
        <taxon>Desulfosporosinus</taxon>
    </lineage>
</organism>
<accession>H5XX60</accession>
<reference evidence="18 19" key="1">
    <citation type="submission" date="2011-11" db="EMBL/GenBank/DDBJ databases">
        <title>The Noncontiguous Finished genome of Desulfosporosinus youngiae DSM 17734.</title>
        <authorList>
            <consortium name="US DOE Joint Genome Institute (JGI-PGF)"/>
            <person name="Lucas S."/>
            <person name="Han J."/>
            <person name="Lapidus A."/>
            <person name="Cheng J.-F."/>
            <person name="Goodwin L."/>
            <person name="Pitluck S."/>
            <person name="Peters L."/>
            <person name="Ovchinnikova G."/>
            <person name="Lu M."/>
            <person name="Land M.L."/>
            <person name="Hauser L."/>
            <person name="Pester M."/>
            <person name="Spring S."/>
            <person name="Ollivier B."/>
            <person name="Rattei T."/>
            <person name="Klenk H.-P."/>
            <person name="Wagner M."/>
            <person name="Loy A."/>
            <person name="Woyke T.J."/>
        </authorList>
    </citation>
    <scope>NUCLEOTIDE SEQUENCE [LARGE SCALE GENOMIC DNA]</scope>
    <source>
        <strain evidence="18 19">DSM 17734</strain>
    </source>
</reference>
<keyword evidence="6 16" id="KW-0479">Metal-binding</keyword>
<evidence type="ECO:0000313" key="18">
    <source>
        <dbReference type="EMBL" id="EHQ91000.1"/>
    </source>
</evidence>
<keyword evidence="8" id="KW-0813">Transport</keyword>
<evidence type="ECO:0000256" key="9">
    <source>
        <dbReference type="ARBA" id="ARBA00022840"/>
    </source>
</evidence>
<evidence type="ECO:0000256" key="8">
    <source>
        <dbReference type="ARBA" id="ARBA00022796"/>
    </source>
</evidence>
<dbReference type="OrthoDB" id="9760364at2"/>
<evidence type="ECO:0000256" key="7">
    <source>
        <dbReference type="ARBA" id="ARBA00022741"/>
    </source>
</evidence>
<dbReference type="SUPFAM" id="SSF81665">
    <property type="entry name" value="Calcium ATPase, transmembrane domain M"/>
    <property type="match status" value="1"/>
</dbReference>
<evidence type="ECO:0000256" key="12">
    <source>
        <dbReference type="ARBA" id="ARBA00023008"/>
    </source>
</evidence>
<feature type="domain" description="P-type ATPase A" evidence="17">
    <location>
        <begin position="117"/>
        <end position="216"/>
    </location>
</feature>
<dbReference type="GO" id="GO:0016887">
    <property type="term" value="F:ATP hydrolysis activity"/>
    <property type="evidence" value="ECO:0007669"/>
    <property type="project" value="InterPro"/>
</dbReference>
<evidence type="ECO:0000256" key="10">
    <source>
        <dbReference type="ARBA" id="ARBA00022967"/>
    </source>
</evidence>
<dbReference type="STRING" id="768710.DesyoDRAFT_4030"/>
<evidence type="ECO:0000256" key="3">
    <source>
        <dbReference type="ARBA" id="ARBA00022475"/>
    </source>
</evidence>
<proteinExistence type="inferred from homology"/>
<dbReference type="SFLD" id="SFLDS00003">
    <property type="entry name" value="Haloacid_Dehalogenase"/>
    <property type="match status" value="1"/>
</dbReference>
<evidence type="ECO:0000313" key="19">
    <source>
        <dbReference type="Proteomes" id="UP000005104"/>
    </source>
</evidence>
<dbReference type="PRINTS" id="PR00119">
    <property type="entry name" value="CATATPASE"/>
</dbReference>
<evidence type="ECO:0000256" key="1">
    <source>
        <dbReference type="ARBA" id="ARBA00004651"/>
    </source>
</evidence>
<keyword evidence="3 16" id="KW-1003">Cell membrane</keyword>
<dbReference type="PRINTS" id="PR00941">
    <property type="entry name" value="CDATPASE"/>
</dbReference>
<keyword evidence="4" id="KW-0104">Cadmium</keyword>
<dbReference type="RefSeq" id="WP_007785690.1">
    <property type="nucleotide sequence ID" value="NZ_CM001441.1"/>
</dbReference>
<dbReference type="Proteomes" id="UP000005104">
    <property type="component" value="Chromosome"/>
</dbReference>
<dbReference type="InterPro" id="IPR023298">
    <property type="entry name" value="ATPase_P-typ_TM_dom_sf"/>
</dbReference>
<dbReference type="Pfam" id="PF00702">
    <property type="entry name" value="Hydrolase"/>
    <property type="match status" value="1"/>
</dbReference>
<dbReference type="Gene3D" id="2.70.150.10">
    <property type="entry name" value="Calcium-transporting ATPase, cytoplasmic transduction domain A"/>
    <property type="match status" value="1"/>
</dbReference>
<feature type="transmembrane region" description="Helical" evidence="16">
    <location>
        <begin position="64"/>
        <end position="81"/>
    </location>
</feature>
<dbReference type="InterPro" id="IPR001757">
    <property type="entry name" value="P_typ_ATPase"/>
</dbReference>
<dbReference type="Gene3D" id="3.40.1110.10">
    <property type="entry name" value="Calcium-transporting ATPase, cytoplasmic domain N"/>
    <property type="match status" value="1"/>
</dbReference>
<dbReference type="InterPro" id="IPR059000">
    <property type="entry name" value="ATPase_P-type_domA"/>
</dbReference>
<dbReference type="NCBIfam" id="TIGR01525">
    <property type="entry name" value="ATPase-IB_hvy"/>
    <property type="match status" value="1"/>
</dbReference>
<dbReference type="GO" id="GO:0005886">
    <property type="term" value="C:plasma membrane"/>
    <property type="evidence" value="ECO:0007669"/>
    <property type="project" value="UniProtKB-SubCell"/>
</dbReference>
<feature type="transmembrane region" description="Helical" evidence="16">
    <location>
        <begin position="233"/>
        <end position="251"/>
    </location>
</feature>
<keyword evidence="5 16" id="KW-0812">Transmembrane</keyword>
<dbReference type="GO" id="GO:0046872">
    <property type="term" value="F:metal ion binding"/>
    <property type="evidence" value="ECO:0007669"/>
    <property type="project" value="UniProtKB-KW"/>
</dbReference>
<dbReference type="GO" id="GO:0006825">
    <property type="term" value="P:copper ion transport"/>
    <property type="evidence" value="ECO:0007669"/>
    <property type="project" value="UniProtKB-KW"/>
</dbReference>
<evidence type="ECO:0000256" key="4">
    <source>
        <dbReference type="ARBA" id="ARBA00022539"/>
    </source>
</evidence>
<dbReference type="SFLD" id="SFLDF00027">
    <property type="entry name" value="p-type_atpase"/>
    <property type="match status" value="1"/>
</dbReference>
<dbReference type="PROSITE" id="PS00154">
    <property type="entry name" value="ATPASE_E1_E2"/>
    <property type="match status" value="1"/>
</dbReference>
<dbReference type="NCBIfam" id="TIGR01494">
    <property type="entry name" value="ATPase_P-type"/>
    <property type="match status" value="1"/>
</dbReference>
<gene>
    <name evidence="18" type="ORF">DesyoDRAFT_4030</name>
</gene>
<keyword evidence="11 16" id="KW-1133">Transmembrane helix</keyword>
<dbReference type="AlphaFoldDB" id="H5XX60"/>
<keyword evidence="9 16" id="KW-0067">ATP-binding</keyword>
<dbReference type="PANTHER" id="PTHR48085:SF5">
    <property type="entry name" value="CADMIUM_ZINC-TRANSPORTING ATPASE HMA4-RELATED"/>
    <property type="match status" value="1"/>
</dbReference>
<evidence type="ECO:0000256" key="15">
    <source>
        <dbReference type="ARBA" id="ARBA00049338"/>
    </source>
</evidence>
<keyword evidence="7 16" id="KW-0547">Nucleotide-binding</keyword>
<dbReference type="SFLD" id="SFLDG00002">
    <property type="entry name" value="C1.7:_P-type_atpase_like"/>
    <property type="match status" value="1"/>
</dbReference>
<comment type="similarity">
    <text evidence="2 16">Belongs to the cation transport ATPase (P-type) (TC 3.A.3) family. Type IB subfamily.</text>
</comment>
<dbReference type="EC" id="7.2.2.21" evidence="14"/>
<evidence type="ECO:0000259" key="17">
    <source>
        <dbReference type="Pfam" id="PF00122"/>
    </source>
</evidence>
<evidence type="ECO:0000256" key="13">
    <source>
        <dbReference type="ARBA" id="ARBA00023136"/>
    </source>
</evidence>
<dbReference type="InterPro" id="IPR051014">
    <property type="entry name" value="Cation_Transport_ATPase_IB"/>
</dbReference>
<dbReference type="GO" id="GO:0005524">
    <property type="term" value="F:ATP binding"/>
    <property type="evidence" value="ECO:0007669"/>
    <property type="project" value="UniProtKB-UniRule"/>
</dbReference>
<dbReference type="Gene3D" id="3.40.50.1000">
    <property type="entry name" value="HAD superfamily/HAD-like"/>
    <property type="match status" value="1"/>
</dbReference>
<name>H5XX60_9FIRM</name>
<keyword evidence="10" id="KW-1278">Translocase</keyword>
<dbReference type="InterPro" id="IPR023299">
    <property type="entry name" value="ATPase_P-typ_cyto_dom_N"/>
</dbReference>
<evidence type="ECO:0000256" key="14">
    <source>
        <dbReference type="ARBA" id="ARBA00039103"/>
    </source>
</evidence>
<dbReference type="InterPro" id="IPR044492">
    <property type="entry name" value="P_typ_ATPase_HD_dom"/>
</dbReference>
<sequence length="629" mass="66971">MKNPSFTNLRKFLFPGTLLLLIICAALPGQEAWVGFDLAVIPLILGGGFIAWSTLVAMIETRKITAGLLIVFALIGTTFVGEYLAGAIVAFMMVGGEFLEDITLERTRSAVRELVQLSPDTAWVKRDGEYISVSVEEVSLGEKVLVKPGERVPVDGTIAAGEAVINEASITGESLPVEKSSGAKVFAGTINLSGAIEVQTEKTGSQTTLGKIIKVVYEAQESKGSTQRTADRFARYFTPIILAICALVWIAEQDLMRVMAVLVIACPCALVLATPTAVVASIGNGAKRGVLIKGGITLETAGQVTAICLDKTGTLTTGRPQVVEIQPFASYTPDEVLSAAVLAEKHSEHPLAQAVMREAEGRKLSLQEDPQEFKSVFGCGVQCLHKGARIEVGNRRILEKLTDSDAARGFLDSQEEKGRTALLVLVNGEVIGGISIADTLREQAVKAVEEIKESGVKRIIILTGDNEKVARSISRQVGIKEFKANLLPEEKLEFIRSLQKEGEIVAMVGDGINDAPALALADVGIAMGAAGTDVAIESADMALMADDLRMVPFTLGLSRKALQIIKQNIWFFAVCVNIAGITLATSGLLSPIAAAVVHNGASFLVVLNSARMLTFKFRGINGGQLWTQA</sequence>
<feature type="transmembrane region" description="Helical" evidence="16">
    <location>
        <begin position="38"/>
        <end position="57"/>
    </location>
</feature>
<evidence type="ECO:0000256" key="5">
    <source>
        <dbReference type="ARBA" id="ARBA00022692"/>
    </source>
</evidence>
<dbReference type="InterPro" id="IPR023214">
    <property type="entry name" value="HAD_sf"/>
</dbReference>
<evidence type="ECO:0000256" key="6">
    <source>
        <dbReference type="ARBA" id="ARBA00022723"/>
    </source>
</evidence>